<dbReference type="STRING" id="168384.SAMN05660368_02887"/>
<evidence type="ECO:0000313" key="2">
    <source>
        <dbReference type="Proteomes" id="UP000005561"/>
    </source>
</evidence>
<dbReference type="InterPro" id="IPR032820">
    <property type="entry name" value="ATPase_put"/>
</dbReference>
<dbReference type="Pfam" id="PF09527">
    <property type="entry name" value="ATPase_gene1"/>
    <property type="match status" value="1"/>
</dbReference>
<name>C6LAK0_9FIRM</name>
<accession>C6LAK0</accession>
<dbReference type="RefSeq" id="WP_006860442.1">
    <property type="nucleotide sequence ID" value="NZ_ACCL02000002.1"/>
</dbReference>
<proteinExistence type="predicted"/>
<organism evidence="1 2">
    <name type="scientific">Marvinbryantia formatexigens DSM 14469</name>
    <dbReference type="NCBI Taxonomy" id="478749"/>
    <lineage>
        <taxon>Bacteria</taxon>
        <taxon>Bacillati</taxon>
        <taxon>Bacillota</taxon>
        <taxon>Clostridia</taxon>
        <taxon>Lachnospirales</taxon>
        <taxon>Lachnospiraceae</taxon>
        <taxon>Marvinbryantia</taxon>
    </lineage>
</organism>
<comment type="caution">
    <text evidence="1">The sequence shown here is derived from an EMBL/GenBank/DDBJ whole genome shotgun (WGS) entry which is preliminary data.</text>
</comment>
<sequence>MNFKKDVYRNIAMITQIGISMLAPVILCVFIGTQLDEHFGWNTVLPLLILGILAGCRNTWMLMQEMIPKDKKSGKRDRGDGAD</sequence>
<reference evidence="1" key="1">
    <citation type="submission" date="2009-07" db="EMBL/GenBank/DDBJ databases">
        <authorList>
            <person name="Weinstock G."/>
            <person name="Sodergren E."/>
            <person name="Clifton S."/>
            <person name="Fulton L."/>
            <person name="Fulton B."/>
            <person name="Courtney L."/>
            <person name="Fronick C."/>
            <person name="Harrison M."/>
            <person name="Strong C."/>
            <person name="Farmer C."/>
            <person name="Delahaunty K."/>
            <person name="Markovic C."/>
            <person name="Hall O."/>
            <person name="Minx P."/>
            <person name="Tomlinson C."/>
            <person name="Mitreva M."/>
            <person name="Nelson J."/>
            <person name="Hou S."/>
            <person name="Wollam A."/>
            <person name="Pepin K.H."/>
            <person name="Johnson M."/>
            <person name="Bhonagiri V."/>
            <person name="Nash W.E."/>
            <person name="Warren W."/>
            <person name="Chinwalla A."/>
            <person name="Mardis E.R."/>
            <person name="Wilson R.K."/>
        </authorList>
    </citation>
    <scope>NUCLEOTIDE SEQUENCE [LARGE SCALE GENOMIC DNA]</scope>
    <source>
        <strain evidence="1">DSM 14469</strain>
    </source>
</reference>
<gene>
    <name evidence="1" type="ORF">BRYFOR_05642</name>
</gene>
<evidence type="ECO:0000313" key="1">
    <source>
        <dbReference type="EMBL" id="EET62607.1"/>
    </source>
</evidence>
<dbReference type="AlphaFoldDB" id="C6LAK0"/>
<dbReference type="Proteomes" id="UP000005561">
    <property type="component" value="Unassembled WGS sequence"/>
</dbReference>
<dbReference type="OrthoDB" id="2087782at2"/>
<protein>
    <submittedName>
        <fullName evidence="1">F0F1-ATPase subunit</fullName>
    </submittedName>
</protein>
<dbReference type="EMBL" id="ACCL02000002">
    <property type="protein sequence ID" value="EET62607.1"/>
    <property type="molecule type" value="Genomic_DNA"/>
</dbReference>
<keyword evidence="2" id="KW-1185">Reference proteome</keyword>